<dbReference type="GO" id="GO:0003682">
    <property type="term" value="F:chromatin binding"/>
    <property type="evidence" value="ECO:0007669"/>
    <property type="project" value="TreeGrafter"/>
</dbReference>
<dbReference type="InterPro" id="IPR057345">
    <property type="entry name" value="Ig-like_TAF2"/>
</dbReference>
<dbReference type="Gene3D" id="1.20.920.10">
    <property type="entry name" value="Bromodomain-like"/>
    <property type="match status" value="6"/>
</dbReference>
<keyword evidence="6" id="KW-0804">Transcription</keyword>
<dbReference type="SUPFAM" id="SSF47370">
    <property type="entry name" value="Bromodomain"/>
    <property type="match status" value="6"/>
</dbReference>
<evidence type="ECO:0000256" key="1">
    <source>
        <dbReference type="ARBA" id="ARBA00004123"/>
    </source>
</evidence>
<comment type="similarity">
    <text evidence="2">Belongs to the TAF2 family.</text>
</comment>
<dbReference type="Pfam" id="PF01433">
    <property type="entry name" value="Peptidase_M1"/>
    <property type="match status" value="1"/>
</dbReference>
<dbReference type="PRINTS" id="PR00503">
    <property type="entry name" value="BROMODOMAIN"/>
</dbReference>
<dbReference type="InterPro" id="IPR042097">
    <property type="entry name" value="Aminopeptidase_N-like_N_sf"/>
</dbReference>
<dbReference type="SUPFAM" id="SSF55486">
    <property type="entry name" value="Metalloproteases ('zincins'), catalytic domain"/>
    <property type="match status" value="1"/>
</dbReference>
<feature type="compositionally biased region" description="Polar residues" evidence="10">
    <location>
        <begin position="1571"/>
        <end position="1586"/>
    </location>
</feature>
<dbReference type="GO" id="GO:0006367">
    <property type="term" value="P:transcription initiation at RNA polymerase II promoter"/>
    <property type="evidence" value="ECO:0007669"/>
    <property type="project" value="TreeGrafter"/>
</dbReference>
<evidence type="ECO:0000256" key="4">
    <source>
        <dbReference type="ARBA" id="ARBA00023015"/>
    </source>
</evidence>
<keyword evidence="9" id="KW-0175">Coiled coil</keyword>
<dbReference type="GO" id="GO:0005669">
    <property type="term" value="C:transcription factor TFIID complex"/>
    <property type="evidence" value="ECO:0007669"/>
    <property type="project" value="InterPro"/>
</dbReference>
<comment type="subcellular location">
    <subcellularLocation>
        <location evidence="1">Nucleus</location>
    </subcellularLocation>
</comment>
<feature type="domain" description="Bromo" evidence="11">
    <location>
        <begin position="1437"/>
        <end position="1499"/>
    </location>
</feature>
<dbReference type="PANTHER" id="PTHR15137:SF9">
    <property type="entry name" value="TRANSCRIPTION INITIATION FACTOR TFIID SUBUNIT 2"/>
    <property type="match status" value="1"/>
</dbReference>
<accession>A0AAD5U363</accession>
<dbReference type="Proteomes" id="UP001211065">
    <property type="component" value="Unassembled WGS sequence"/>
</dbReference>
<feature type="domain" description="Bromo" evidence="11">
    <location>
        <begin position="1787"/>
        <end position="1859"/>
    </location>
</feature>
<comment type="caution">
    <text evidence="12">The sequence shown here is derived from an EMBL/GenBank/DDBJ whole genome shotgun (WGS) entry which is preliminary data.</text>
</comment>
<evidence type="ECO:0000313" key="13">
    <source>
        <dbReference type="Proteomes" id="UP001211065"/>
    </source>
</evidence>
<evidence type="ECO:0000256" key="9">
    <source>
        <dbReference type="SAM" id="Coils"/>
    </source>
</evidence>
<keyword evidence="13" id="KW-1185">Reference proteome</keyword>
<dbReference type="Gene3D" id="1.10.390.10">
    <property type="entry name" value="Neutral Protease Domain 2"/>
    <property type="match status" value="1"/>
</dbReference>
<keyword evidence="7" id="KW-0539">Nucleus</keyword>
<dbReference type="InterPro" id="IPR027268">
    <property type="entry name" value="Peptidase_M4/M1_CTD_sf"/>
</dbReference>
<feature type="domain" description="Bromo" evidence="11">
    <location>
        <begin position="1910"/>
        <end position="1980"/>
    </location>
</feature>
<feature type="domain" description="Bromo" evidence="11">
    <location>
        <begin position="1202"/>
        <end position="1272"/>
    </location>
</feature>
<name>A0AAD5U363_9FUNG</name>
<dbReference type="Pfam" id="PF00439">
    <property type="entry name" value="Bromodomain"/>
    <property type="match status" value="6"/>
</dbReference>
<dbReference type="Pfam" id="PF25316">
    <property type="entry name" value="TAF2_3rd"/>
    <property type="match status" value="1"/>
</dbReference>
<evidence type="ECO:0000259" key="11">
    <source>
        <dbReference type="PROSITE" id="PS50014"/>
    </source>
</evidence>
<feature type="non-terminal residue" evidence="12">
    <location>
        <position position="2049"/>
    </location>
</feature>
<gene>
    <name evidence="12" type="ORF">HK099_003605</name>
</gene>
<feature type="compositionally biased region" description="Basic residues" evidence="10">
    <location>
        <begin position="1164"/>
        <end position="1173"/>
    </location>
</feature>
<feature type="domain" description="Bromo" evidence="11">
    <location>
        <begin position="1334"/>
        <end position="1395"/>
    </location>
</feature>
<dbReference type="SMART" id="SM00297">
    <property type="entry name" value="BROMO"/>
    <property type="match status" value="6"/>
</dbReference>
<evidence type="ECO:0000256" key="3">
    <source>
        <dbReference type="ARBA" id="ARBA00017363"/>
    </source>
</evidence>
<dbReference type="GO" id="GO:0006325">
    <property type="term" value="P:chromatin organization"/>
    <property type="evidence" value="ECO:0007669"/>
    <property type="project" value="UniProtKB-ARBA"/>
</dbReference>
<dbReference type="GO" id="GO:0008270">
    <property type="term" value="F:zinc ion binding"/>
    <property type="evidence" value="ECO:0007669"/>
    <property type="project" value="InterPro"/>
</dbReference>
<evidence type="ECO:0000256" key="10">
    <source>
        <dbReference type="SAM" id="MobiDB-lite"/>
    </source>
</evidence>
<evidence type="ECO:0000256" key="8">
    <source>
        <dbReference type="PROSITE-ProRule" id="PRU00035"/>
    </source>
</evidence>
<protein>
    <recommendedName>
        <fullName evidence="3">Transcription initiation factor TFIID subunit 2</fullName>
    </recommendedName>
</protein>
<evidence type="ECO:0000256" key="5">
    <source>
        <dbReference type="ARBA" id="ARBA00023117"/>
    </source>
</evidence>
<evidence type="ECO:0000256" key="7">
    <source>
        <dbReference type="ARBA" id="ARBA00023242"/>
    </source>
</evidence>
<sequence length="2049" mass="236022">METQNSNLKLKLNFLNTNDTTVNNVENDKIPIQLTVNKISEPLSVKHCKLLIDFNFESETTVICQLETESTFQSSHILLLTCSNLNSILKNDKLVDFTYPNNSQEKIDIQSIDRQKFPKKKPYILIKNSEPDQIKLQENFKISYTIKNSDLSGLHFVLPDYKNNRDRFPYFYTHSPDWIPRVESTNDICTWELQISVPSTLNDIILQNSYISNFFEYKEDLDLPIVAISSGKLIKNVNLPKQGRRIFLYELNTPVNANSILMTVGPFVGIKLKGWDDVIHHTRKNHQVQSEAVPDQDNLDQNTPINCESDSGYAFCLPGWEEDLEYTVDGLASCLEFIEKYVGSSYPFSSFKIVFMEDTILPSFSGASILFCANHLLLQKDIIDQVYITKKILCKGLVKQWIGHSLVYKHATDIWLFVGLVHYITSLYLKQKFGTNEWKYNLKRDMDRVCDLDINQPPLCPIFSLSPPENTQVQDPIDYFYVENYHPDEDTLNLRSEFLVLKSTVILYMLDKRLGQGSFQKVLNKIMVNNISGDLDHGLSTRHFLKICRNTLQKVDIVKSFAEQWIFRAGVPKFMVGWKFNRKLMKVEFTFSQSNIRKMVPGCEKYTDDLSAKKFTGPFTIRIIEPNGTFDTEIHIEDQTKIFNIPYHSRARKQKKIQQKKGEVIIPDEEETFDKTFEWIRLDPELDWLCVKIFIQTENMSISMLRNDKDVIAQYEAIEALGRSPSKATCKELSSIIMNQEYFYRVRMDAVFNVAKCATEDLDNIGLIHLKQLYKDFFCFQNGIPKLNNFSYLQDYFVKKTVPCAISKIRNSDGIHAFETRKFLLDLLKQNDNAGNSYSDNYFLAALIEAVGDSFLPPIKTGKRKNVWEALNESRISTAASMVAGFIDPEKDNSIQRDSLIIEEFDIDDEDGTNHEAAVVSKRPQIGSDADWDLLAEALEEINKIRKFDRLICSYHNTITTSCLKVLLKWMMSDVIPVDINLFLIHSRYGNFVEVRLVSFDALIMLDGLSNLDILKYFLKTINYDLDPYIQYYCSQLLFEISNANCGIVAEQDWQNKEKGGTGISNEDSLFGLKLNFFKILMDLKTSLTINEDFTDLLYIILNSNPFIRIQKNIARFSELLFDTMQEPKLIQHKVIIKLSQSATPSFSNQLEDGESSDEEEKKKKLSTFKYKKPGSPSDNKTYDPIDQTFLDICLKMLNRLMSHSYAQPFTLPVPKDFPGYYTVIKNPMCLIKVKKRLELGAYSNNLDILAFDIRQIFANCIQFNKENSEVRKCLKKFQPFFENEVYFETRKELKLAKKMGKDYISLDSSISSDFKVLTLEETLKCTKLIKKVESLKEAIWFKNPVDPIAANIPLYYKLIEIPMDISTVKAKLESNRYTSTSHFKDDFELIIRNAGFSEAFPELKSKDIPNSLKKNGIEKCSKALQHLESFSVLILPFLFPVDAEFTDYHSIIESPMDIGTIRLKVFFNGYKNLKSFYNDVKLVFYNCKKFNPSDTEIYSAARELDDIFEKNWKLLKGFEEEEKDDDIMEIDLTTENSNSSLKPIVGENSMLKKPSVKFVLKNQKNVVSPQTENSILTSKDNTSETPTPIIYPPIPPPKIIVKNSSASSNNEEVKHLKYTVNNTAKAIENQNSHLKYLDAKFITTDIGKRCQQLLAKLKKNPNARFFLEPVDAVALGIPEYFDVIHFPMDLGTVGKKLEKGNYSNFDQFKADIELIFSNCFLYNLPGEIVYEEGKELENYFKEISDEKKLKKEIKEKKKDKKHSQSEVTDDCSIDIVQCKKILEKLSAADVFNLFAEPVDPIALNIPHYLDIIHNPMDFKTIKGKLLNEVYSSFEDFKKDIQLTFDNCFTFNSPSQEVYIEAKKVEKVYLDILKKSVNLTKVKLSTATPVPSDPIPNMKIICTRVLEKVKKHELSTWFLEPVSKKAVPLYYKEIAEPMDLGTMQKKVNNGKYKSFEEFQADMDLIVSNCKQFNGPDDLLTINVKNLKDYFYQELNNEINKEKTVELDIEYSDYENLVDVDNLDDLDELLASSSPSPTDSQLNSAVLKVL</sequence>
<evidence type="ECO:0000256" key="2">
    <source>
        <dbReference type="ARBA" id="ARBA00010937"/>
    </source>
</evidence>
<dbReference type="InterPro" id="IPR001487">
    <property type="entry name" value="Bromodomain"/>
</dbReference>
<dbReference type="InterPro" id="IPR036427">
    <property type="entry name" value="Bromodomain-like_sf"/>
</dbReference>
<dbReference type="Pfam" id="PF25577">
    <property type="entry name" value="TPR_TAF2_C"/>
    <property type="match status" value="2"/>
</dbReference>
<dbReference type="InterPro" id="IPR057991">
    <property type="entry name" value="TPR_TAF2_C"/>
</dbReference>
<dbReference type="EMBL" id="JADGJW010000238">
    <property type="protein sequence ID" value="KAJ3221301.1"/>
    <property type="molecule type" value="Genomic_DNA"/>
</dbReference>
<organism evidence="12 13">
    <name type="scientific">Clydaea vesicula</name>
    <dbReference type="NCBI Taxonomy" id="447962"/>
    <lineage>
        <taxon>Eukaryota</taxon>
        <taxon>Fungi</taxon>
        <taxon>Fungi incertae sedis</taxon>
        <taxon>Chytridiomycota</taxon>
        <taxon>Chytridiomycota incertae sedis</taxon>
        <taxon>Chytridiomycetes</taxon>
        <taxon>Lobulomycetales</taxon>
        <taxon>Lobulomycetaceae</taxon>
        <taxon>Clydaea</taxon>
    </lineage>
</organism>
<dbReference type="InterPro" id="IPR014782">
    <property type="entry name" value="Peptidase_M1_dom"/>
</dbReference>
<dbReference type="GO" id="GO:0000976">
    <property type="term" value="F:transcription cis-regulatory region binding"/>
    <property type="evidence" value="ECO:0007669"/>
    <property type="project" value="TreeGrafter"/>
</dbReference>
<dbReference type="GO" id="GO:0008237">
    <property type="term" value="F:metallopeptidase activity"/>
    <property type="evidence" value="ECO:0007669"/>
    <property type="project" value="InterPro"/>
</dbReference>
<dbReference type="PANTHER" id="PTHR15137">
    <property type="entry name" value="TRANSCRIPTION INITIATION FACTOR TFIID"/>
    <property type="match status" value="1"/>
</dbReference>
<dbReference type="InterPro" id="IPR018359">
    <property type="entry name" value="Bromodomain_CS"/>
</dbReference>
<dbReference type="PROSITE" id="PS00633">
    <property type="entry name" value="BROMODOMAIN_1"/>
    <property type="match status" value="2"/>
</dbReference>
<keyword evidence="5 8" id="KW-0103">Bromodomain</keyword>
<dbReference type="GO" id="GO:0016251">
    <property type="term" value="F:RNA polymerase II general transcription initiation factor activity"/>
    <property type="evidence" value="ECO:0007669"/>
    <property type="project" value="TreeGrafter"/>
</dbReference>
<keyword evidence="4" id="KW-0805">Transcription regulation</keyword>
<evidence type="ECO:0000313" key="12">
    <source>
        <dbReference type="EMBL" id="KAJ3221301.1"/>
    </source>
</evidence>
<feature type="region of interest" description="Disordered" evidence="10">
    <location>
        <begin position="1571"/>
        <end position="1591"/>
    </location>
</feature>
<dbReference type="Gene3D" id="2.60.40.1730">
    <property type="entry name" value="tricorn interacting facor f3 domain"/>
    <property type="match status" value="1"/>
</dbReference>
<dbReference type="InterPro" id="IPR037813">
    <property type="entry name" value="TAF2"/>
</dbReference>
<dbReference type="PROSITE" id="PS50014">
    <property type="entry name" value="BROMODOMAIN_2"/>
    <property type="match status" value="6"/>
</dbReference>
<feature type="domain" description="Bromo" evidence="11">
    <location>
        <begin position="1659"/>
        <end position="1731"/>
    </location>
</feature>
<reference evidence="12" key="1">
    <citation type="submission" date="2020-05" db="EMBL/GenBank/DDBJ databases">
        <title>Phylogenomic resolution of chytrid fungi.</title>
        <authorList>
            <person name="Stajich J.E."/>
            <person name="Amses K."/>
            <person name="Simmons R."/>
            <person name="Seto K."/>
            <person name="Myers J."/>
            <person name="Bonds A."/>
            <person name="Quandt C.A."/>
            <person name="Barry K."/>
            <person name="Liu P."/>
            <person name="Grigoriev I."/>
            <person name="Longcore J.E."/>
            <person name="James T.Y."/>
        </authorList>
    </citation>
    <scope>NUCLEOTIDE SEQUENCE</scope>
    <source>
        <strain evidence="12">JEL0476</strain>
    </source>
</reference>
<feature type="coiled-coil region" evidence="9">
    <location>
        <begin position="1737"/>
        <end position="1767"/>
    </location>
</feature>
<proteinExistence type="inferred from homology"/>
<evidence type="ECO:0000256" key="6">
    <source>
        <dbReference type="ARBA" id="ARBA00023163"/>
    </source>
</evidence>
<feature type="region of interest" description="Disordered" evidence="10">
    <location>
        <begin position="1146"/>
        <end position="1179"/>
    </location>
</feature>